<reference evidence="1" key="1">
    <citation type="submission" date="2021-02" db="EMBL/GenBank/DDBJ databases">
        <authorList>
            <person name="Nowell W R."/>
        </authorList>
    </citation>
    <scope>NUCLEOTIDE SEQUENCE</scope>
</reference>
<organism evidence="1 3">
    <name type="scientific">Didymodactylos carnosus</name>
    <dbReference type="NCBI Taxonomy" id="1234261"/>
    <lineage>
        <taxon>Eukaryota</taxon>
        <taxon>Metazoa</taxon>
        <taxon>Spiralia</taxon>
        <taxon>Gnathifera</taxon>
        <taxon>Rotifera</taxon>
        <taxon>Eurotatoria</taxon>
        <taxon>Bdelloidea</taxon>
        <taxon>Philodinida</taxon>
        <taxon>Philodinidae</taxon>
        <taxon>Didymodactylos</taxon>
    </lineage>
</organism>
<evidence type="ECO:0000313" key="3">
    <source>
        <dbReference type="Proteomes" id="UP000663829"/>
    </source>
</evidence>
<sequence length="499" mass="59339">MNHEIMNSNVEEMIMYSELNNNDLNSTFQTKTSTSLIFQNDPSSILQKYHKNCIYIKSSNINKHCSNDENSKMKNISNQIEEQQTKSSCCTRSISTQTMIENNPSKSQYSSLNNCNTNIPLKVINLLLKSRDNSSSKKLQQDISSSINDSSNYSTAKFHQNAQNLWCSYCTNRIHLSIQQHSQEKIQILIDPYALLDRTDQGLNFLKFLYKQNLKLDYIYSIFLENLQKYTDNFLYSLQYEHCLYSNYRKDIIWYMTLLQEKINNLFVKIRILRQCNKNFLNFQKYFTEISRTKSKQNLKTLLKKHDKYIKQDLINKNPIKFQKFYEEFMNIYQTNVVQLRTLEQQRLMTIREQMHFAMNLTTMENTLNSVLTGANKEMDNMNDSTNEWNLFKNNYDDLLNYWEKHHTITVNNCTKTQFVHKTMNYHESNLLNEIKDAVNDYYNRKQHKNCETIVNKRTTLERFSERLKTIDNNENMIRQINSVKRVESVASNLSYSQA</sequence>
<comment type="caution">
    <text evidence="1">The sequence shown here is derived from an EMBL/GenBank/DDBJ whole genome shotgun (WGS) entry which is preliminary data.</text>
</comment>
<name>A0A813P2Y3_9BILA</name>
<accession>A0A813P2Y3</accession>
<proteinExistence type="predicted"/>
<dbReference type="Proteomes" id="UP000681722">
    <property type="component" value="Unassembled WGS sequence"/>
</dbReference>
<protein>
    <submittedName>
        <fullName evidence="1">Uncharacterized protein</fullName>
    </submittedName>
</protein>
<dbReference type="EMBL" id="CAJNOQ010000034">
    <property type="protein sequence ID" value="CAF0744260.1"/>
    <property type="molecule type" value="Genomic_DNA"/>
</dbReference>
<keyword evidence="3" id="KW-1185">Reference proteome</keyword>
<evidence type="ECO:0000313" key="1">
    <source>
        <dbReference type="EMBL" id="CAF0744260.1"/>
    </source>
</evidence>
<dbReference type="EMBL" id="CAJOBC010000034">
    <property type="protein sequence ID" value="CAF3522894.1"/>
    <property type="molecule type" value="Genomic_DNA"/>
</dbReference>
<gene>
    <name evidence="1" type="ORF">GPM918_LOCUS448</name>
    <name evidence="2" type="ORF">SRO942_LOCUS449</name>
</gene>
<evidence type="ECO:0000313" key="2">
    <source>
        <dbReference type="EMBL" id="CAF3522894.1"/>
    </source>
</evidence>
<dbReference type="Proteomes" id="UP000663829">
    <property type="component" value="Unassembled WGS sequence"/>
</dbReference>
<dbReference type="OrthoDB" id="9990500at2759"/>
<dbReference type="AlphaFoldDB" id="A0A813P2Y3"/>